<dbReference type="Gene3D" id="3.40.30.10">
    <property type="entry name" value="Glutaredoxin"/>
    <property type="match status" value="1"/>
</dbReference>
<dbReference type="SUPFAM" id="SSF47616">
    <property type="entry name" value="GST C-terminal domain-like"/>
    <property type="match status" value="1"/>
</dbReference>
<dbReference type="PANTHER" id="PTHR44051:SF8">
    <property type="entry name" value="GLUTATHIONE S-TRANSFERASE GSTA"/>
    <property type="match status" value="1"/>
</dbReference>
<dbReference type="EMBL" id="FNAG01000025">
    <property type="protein sequence ID" value="SDE13560.1"/>
    <property type="molecule type" value="Genomic_DNA"/>
</dbReference>
<feature type="domain" description="GST N-terminal" evidence="1">
    <location>
        <begin position="1"/>
        <end position="82"/>
    </location>
</feature>
<proteinExistence type="predicted"/>
<accession>A0A1G7AFL7</accession>
<dbReference type="Gene3D" id="1.20.1050.10">
    <property type="match status" value="1"/>
</dbReference>
<dbReference type="CDD" id="cd03057">
    <property type="entry name" value="GST_N_Beta"/>
    <property type="match status" value="1"/>
</dbReference>
<dbReference type="InterPro" id="IPR004045">
    <property type="entry name" value="Glutathione_S-Trfase_N"/>
</dbReference>
<dbReference type="PANTHER" id="PTHR44051">
    <property type="entry name" value="GLUTATHIONE S-TRANSFERASE-RELATED"/>
    <property type="match status" value="1"/>
</dbReference>
<reference evidence="3 4" key="1">
    <citation type="submission" date="2016-10" db="EMBL/GenBank/DDBJ databases">
        <authorList>
            <person name="de Groot N.N."/>
        </authorList>
    </citation>
    <scope>NUCLEOTIDE SEQUENCE [LARGE SCALE GENOMIC DNA]</scope>
    <source>
        <strain evidence="3 4">DSM 16957</strain>
    </source>
</reference>
<dbReference type="STRING" id="265719.SAMN04488509_12512"/>
<dbReference type="Pfam" id="PF13409">
    <property type="entry name" value="GST_N_2"/>
    <property type="match status" value="1"/>
</dbReference>
<organism evidence="3 4">
    <name type="scientific">Aquimonas voraii</name>
    <dbReference type="NCBI Taxonomy" id="265719"/>
    <lineage>
        <taxon>Bacteria</taxon>
        <taxon>Pseudomonadati</taxon>
        <taxon>Pseudomonadota</taxon>
        <taxon>Gammaproteobacteria</taxon>
        <taxon>Lysobacterales</taxon>
        <taxon>Lysobacteraceae</taxon>
        <taxon>Aquimonas</taxon>
    </lineage>
</organism>
<evidence type="ECO:0000259" key="2">
    <source>
        <dbReference type="PROSITE" id="PS50405"/>
    </source>
</evidence>
<evidence type="ECO:0000313" key="4">
    <source>
        <dbReference type="Proteomes" id="UP000199603"/>
    </source>
</evidence>
<gene>
    <name evidence="3" type="ORF">SAMN04488509_12512</name>
</gene>
<dbReference type="SUPFAM" id="SSF52833">
    <property type="entry name" value="Thioredoxin-like"/>
    <property type="match status" value="1"/>
</dbReference>
<dbReference type="RefSeq" id="WP_176764281.1">
    <property type="nucleotide sequence ID" value="NZ_FNAG01000025.1"/>
</dbReference>
<feature type="domain" description="GST C-terminal" evidence="2">
    <location>
        <begin position="88"/>
        <end position="210"/>
    </location>
</feature>
<dbReference type="InterPro" id="IPR010987">
    <property type="entry name" value="Glutathione-S-Trfase_C-like"/>
</dbReference>
<evidence type="ECO:0000259" key="1">
    <source>
        <dbReference type="PROSITE" id="PS50404"/>
    </source>
</evidence>
<name>A0A1G7AFL7_9GAMM</name>
<dbReference type="InterPro" id="IPR036249">
    <property type="entry name" value="Thioredoxin-like_sf"/>
</dbReference>
<dbReference type="Proteomes" id="UP000199603">
    <property type="component" value="Unassembled WGS sequence"/>
</dbReference>
<dbReference type="PROSITE" id="PS50405">
    <property type="entry name" value="GST_CTER"/>
    <property type="match status" value="1"/>
</dbReference>
<dbReference type="PROSITE" id="PS50404">
    <property type="entry name" value="GST_NTER"/>
    <property type="match status" value="1"/>
</dbReference>
<dbReference type="AlphaFoldDB" id="A0A1G7AFL7"/>
<protein>
    <submittedName>
        <fullName evidence="3">GST-like protein</fullName>
    </submittedName>
</protein>
<keyword evidence="4" id="KW-1185">Reference proteome</keyword>
<sequence length="210" mass="23568">MYRLYGREGWGSALIEAQLEWYGLPYRFERVGDLLADAEARAALAKLNPLAQVPTLVTAGGDVLAESLAITLWLAETNDSEDWVPLPNERCRGRFLRWLTFCVSTLYPTFTYADIPARFVPMAEAQPGFLACVEDWRNRAWAMLEAEAGGPWFLGERMSAIDLYIAVMSRWKPRRPWFAAHAPKLHAIAVAIDALPPIDAVMARNFPAKA</sequence>
<evidence type="ECO:0000313" key="3">
    <source>
        <dbReference type="EMBL" id="SDE13560.1"/>
    </source>
</evidence>
<dbReference type="InterPro" id="IPR036282">
    <property type="entry name" value="Glutathione-S-Trfase_C_sf"/>
</dbReference>